<proteinExistence type="inferred from homology"/>
<dbReference type="Pfam" id="PF03023">
    <property type="entry name" value="MurJ"/>
    <property type="match status" value="1"/>
</dbReference>
<dbReference type="PIRSF" id="PIRSF002869">
    <property type="entry name" value="MviN"/>
    <property type="match status" value="1"/>
</dbReference>
<feature type="transmembrane region" description="Helical" evidence="8">
    <location>
        <begin position="223"/>
        <end position="240"/>
    </location>
</feature>
<evidence type="ECO:0000256" key="1">
    <source>
        <dbReference type="ARBA" id="ARBA00004651"/>
    </source>
</evidence>
<organism evidence="10 11">
    <name type="scientific">Peptoniphilus equinus</name>
    <dbReference type="NCBI Taxonomy" id="3016343"/>
    <lineage>
        <taxon>Bacteria</taxon>
        <taxon>Bacillati</taxon>
        <taxon>Bacillota</taxon>
        <taxon>Tissierellia</taxon>
        <taxon>Tissierellales</taxon>
        <taxon>Peptoniphilaceae</taxon>
        <taxon>Peptoniphilus</taxon>
    </lineage>
</organism>
<protein>
    <recommendedName>
        <fullName evidence="8">Probable lipid II flippase MurJ</fullName>
    </recommendedName>
</protein>
<dbReference type="InterPro" id="IPR051050">
    <property type="entry name" value="Lipid_II_flippase_MurJ/MviN"/>
</dbReference>
<feature type="transmembrane region" description="Helical" evidence="8">
    <location>
        <begin position="7"/>
        <end position="27"/>
    </location>
</feature>
<keyword evidence="2 8" id="KW-1003">Cell membrane</keyword>
<evidence type="ECO:0000256" key="7">
    <source>
        <dbReference type="ARBA" id="ARBA00023136"/>
    </source>
</evidence>
<feature type="transmembrane region" description="Helical" evidence="8">
    <location>
        <begin position="47"/>
        <end position="71"/>
    </location>
</feature>
<keyword evidence="3 8" id="KW-0812">Transmembrane</keyword>
<evidence type="ECO:0000256" key="3">
    <source>
        <dbReference type="ARBA" id="ARBA00022692"/>
    </source>
</evidence>
<dbReference type="EMBL" id="CP115667">
    <property type="protein sequence ID" value="WBW49746.1"/>
    <property type="molecule type" value="Genomic_DNA"/>
</dbReference>
<dbReference type="PANTHER" id="PTHR47019:SF1">
    <property type="entry name" value="LIPID II FLIPPASE MURJ"/>
    <property type="match status" value="1"/>
</dbReference>
<evidence type="ECO:0000313" key="11">
    <source>
        <dbReference type="Proteomes" id="UP001210339"/>
    </source>
</evidence>
<evidence type="ECO:0000256" key="4">
    <source>
        <dbReference type="ARBA" id="ARBA00022960"/>
    </source>
</evidence>
<keyword evidence="7 8" id="KW-0472">Membrane</keyword>
<reference evidence="10 11" key="1">
    <citation type="submission" date="2023-01" db="EMBL/GenBank/DDBJ databases">
        <authorList>
            <person name="Lee S.H."/>
            <person name="Jung H.S."/>
            <person name="Yun J.U."/>
        </authorList>
    </citation>
    <scope>NUCLEOTIDE SEQUENCE [LARGE SCALE GENOMIC DNA]</scope>
    <source>
        <strain evidence="10 11">CBA3646</strain>
    </source>
</reference>
<accession>A0ABY7QSG9</accession>
<gene>
    <name evidence="8 10" type="primary">murJ</name>
    <name evidence="10" type="ORF">O6R05_07015</name>
</gene>
<comment type="pathway">
    <text evidence="8">Cell wall biogenesis; peptidoglycan biosynthesis.</text>
</comment>
<evidence type="ECO:0000313" key="10">
    <source>
        <dbReference type="EMBL" id="WBW49746.1"/>
    </source>
</evidence>
<feature type="transmembrane region" description="Helical" evidence="8">
    <location>
        <begin position="159"/>
        <end position="178"/>
    </location>
</feature>
<dbReference type="NCBIfam" id="TIGR01695">
    <property type="entry name" value="murJ_mviN"/>
    <property type="match status" value="1"/>
</dbReference>
<evidence type="ECO:0000256" key="8">
    <source>
        <dbReference type="HAMAP-Rule" id="MF_02078"/>
    </source>
</evidence>
<dbReference type="HAMAP" id="MF_02078">
    <property type="entry name" value="MurJ_MviN"/>
    <property type="match status" value="1"/>
</dbReference>
<dbReference type="CDD" id="cd13123">
    <property type="entry name" value="MATE_MurJ_like"/>
    <property type="match status" value="1"/>
</dbReference>
<dbReference type="PRINTS" id="PR01806">
    <property type="entry name" value="VIRFACTRMVIN"/>
</dbReference>
<keyword evidence="5 8" id="KW-0573">Peptidoglycan synthesis</keyword>
<dbReference type="Proteomes" id="UP001210339">
    <property type="component" value="Chromosome"/>
</dbReference>
<keyword evidence="6 8" id="KW-1133">Transmembrane helix</keyword>
<name>A0ABY7QSG9_9FIRM</name>
<dbReference type="InterPro" id="IPR004268">
    <property type="entry name" value="MurJ"/>
</dbReference>
<evidence type="ECO:0000256" key="5">
    <source>
        <dbReference type="ARBA" id="ARBA00022984"/>
    </source>
</evidence>
<feature type="transmembrane region" description="Helical" evidence="8">
    <location>
        <begin position="350"/>
        <end position="368"/>
    </location>
</feature>
<dbReference type="RefSeq" id="WP_271191277.1">
    <property type="nucleotide sequence ID" value="NZ_CP115667.1"/>
</dbReference>
<feature type="transmembrane region" description="Helical" evidence="8">
    <location>
        <begin position="439"/>
        <end position="460"/>
    </location>
</feature>
<comment type="function">
    <text evidence="8 9">Involved in peptidoglycan biosynthesis. Transports lipid-linked peptidoglycan precursors from the inner to the outer leaflet of the cytoplasmic membrane.</text>
</comment>
<evidence type="ECO:0000256" key="9">
    <source>
        <dbReference type="PIRNR" id="PIRNR002869"/>
    </source>
</evidence>
<evidence type="ECO:0000256" key="6">
    <source>
        <dbReference type="ARBA" id="ARBA00022989"/>
    </source>
</evidence>
<feature type="transmembrane region" description="Helical" evidence="8">
    <location>
        <begin position="407"/>
        <end position="427"/>
    </location>
</feature>
<feature type="transmembrane region" description="Helical" evidence="8">
    <location>
        <begin position="134"/>
        <end position="152"/>
    </location>
</feature>
<feature type="transmembrane region" description="Helical" evidence="8">
    <location>
        <begin position="269"/>
        <end position="286"/>
    </location>
</feature>
<comment type="subcellular location">
    <subcellularLocation>
        <location evidence="1 8">Cell membrane</location>
        <topology evidence="1 8">Multi-pass membrane protein</topology>
    </subcellularLocation>
</comment>
<comment type="similarity">
    <text evidence="8 9">Belongs to the MurJ/MviN family.</text>
</comment>
<feature type="transmembrane region" description="Helical" evidence="8">
    <location>
        <begin position="307"/>
        <end position="330"/>
    </location>
</feature>
<keyword evidence="8 9" id="KW-0961">Cell wall biogenesis/degradation</keyword>
<sequence length="527" mass="56342">MENTKRLAKSTLAIVVFSLIGKLMGFARETLQAGVYGATHATDAFVAAQSATSIISALITAAIATTFIPALTKAEKEKGSAQQNIFTNNMLLLASVISLIVVGLGILFAPQLAILVSTREKMDVYTMVIELIRLGMPVVVFSAIVGVFTGYLQYNDKFAAAGGIAIPLNICYIVYLLFMSQFGVKGLTVASVLGVVAQILFLMPDAVKSGYRPKAVFDIKDKFVLEALWLAIPVLMSTAVNDINVIVNRKLAATMVEGSVSVLNYANKMNLMILGIFITAITAIIFPTMSRAFSSGNALQGKRVMNAAVKAVLFLTVPATVGMIVLARPIVEIAFLHGAFTEQNAIDTTATLQFYTLALISISVSNVLNRVYYSISDTRTPFLVGLINVVLNIALNLAVAHRFGTRGLAASVSIATTVAVLISFVLLRRKIGNLGATSYVRALVKSLLAAGAMGLFALSYYPIEAMLRPMMDGGAARTLIQLVILVVVVGLAAILYGVLLYVLGVREIRDIVAIIKGKLKKRTAHSH</sequence>
<keyword evidence="8 9" id="KW-0813">Transport</keyword>
<keyword evidence="11" id="KW-1185">Reference proteome</keyword>
<feature type="transmembrane region" description="Helical" evidence="8">
    <location>
        <begin position="480"/>
        <end position="503"/>
    </location>
</feature>
<feature type="transmembrane region" description="Helical" evidence="8">
    <location>
        <begin position="184"/>
        <end position="203"/>
    </location>
</feature>
<keyword evidence="4 8" id="KW-0133">Cell shape</keyword>
<feature type="transmembrane region" description="Helical" evidence="8">
    <location>
        <begin position="91"/>
        <end position="114"/>
    </location>
</feature>
<dbReference type="PANTHER" id="PTHR47019">
    <property type="entry name" value="LIPID II FLIPPASE MURJ"/>
    <property type="match status" value="1"/>
</dbReference>
<feature type="transmembrane region" description="Helical" evidence="8">
    <location>
        <begin position="380"/>
        <end position="401"/>
    </location>
</feature>
<evidence type="ECO:0000256" key="2">
    <source>
        <dbReference type="ARBA" id="ARBA00022475"/>
    </source>
</evidence>